<sequence length="105" mass="11879">MIYGVGRLQLFFLALLLLHSGVEGKIEDEVYEVIADTFISDRIDLYVSFQEAQDGELPDDDFLPGAENTGFLLYTRLGVMERLILKAICFTVCQSDRISSPEARR</sequence>
<name>A0ABV0HW13_9BACE</name>
<proteinExistence type="predicted"/>
<evidence type="ECO:0000313" key="2">
    <source>
        <dbReference type="Proteomes" id="UP001491715"/>
    </source>
</evidence>
<evidence type="ECO:0000313" key="1">
    <source>
        <dbReference type="EMBL" id="MEO4938186.1"/>
    </source>
</evidence>
<reference evidence="1 2" key="1">
    <citation type="submission" date="2024-05" db="EMBL/GenBank/DDBJ databases">
        <title>Human gut microbiome strain richness.</title>
        <authorList>
            <person name="Chen-Liaw A."/>
        </authorList>
    </citation>
    <scope>NUCLEOTIDE SEQUENCE [LARGE SCALE GENOMIC DNA]</scope>
    <source>
        <strain evidence="1 2">1001271st1_B1_1001271B_150615</strain>
    </source>
</reference>
<keyword evidence="2" id="KW-1185">Reference proteome</keyword>
<gene>
    <name evidence="1" type="ORF">ABHZ06_09955</name>
</gene>
<dbReference type="Proteomes" id="UP001491715">
    <property type="component" value="Unassembled WGS sequence"/>
</dbReference>
<comment type="caution">
    <text evidence="1">The sequence shown here is derived from an EMBL/GenBank/DDBJ whole genome shotgun (WGS) entry which is preliminary data.</text>
</comment>
<protein>
    <submittedName>
        <fullName evidence="1">Uncharacterized protein</fullName>
    </submittedName>
</protein>
<organism evidence="1 2">
    <name type="scientific">Bacteroides humanifaecis</name>
    <dbReference type="NCBI Taxonomy" id="2792859"/>
    <lineage>
        <taxon>Bacteria</taxon>
        <taxon>Pseudomonadati</taxon>
        <taxon>Bacteroidota</taxon>
        <taxon>Bacteroidia</taxon>
        <taxon>Bacteroidales</taxon>
        <taxon>Bacteroidaceae</taxon>
        <taxon>Bacteroides</taxon>
    </lineage>
</organism>
<accession>A0ABV0HW13</accession>
<dbReference type="EMBL" id="JBDQBE010000008">
    <property type="protein sequence ID" value="MEO4938186.1"/>
    <property type="molecule type" value="Genomic_DNA"/>
</dbReference>